<dbReference type="SUPFAM" id="SSF51445">
    <property type="entry name" value="(Trans)glycosidases"/>
    <property type="match status" value="1"/>
</dbReference>
<reference evidence="4" key="2">
    <citation type="submission" date="2014-05" db="EMBL/GenBank/DDBJ databases">
        <title>The genome and life-stage specific transcriptomes of Globodera pallida elucidate key aspects of plant parasitism by a cyst nematode.</title>
        <authorList>
            <person name="Cotton J.A."/>
            <person name="Lilley C.J."/>
            <person name="Jones L.M."/>
            <person name="Kikuchi T."/>
            <person name="Reid A.J."/>
            <person name="Thorpe P."/>
            <person name="Tsai I.J."/>
            <person name="Beasley H."/>
            <person name="Blok V."/>
            <person name="Cock P.J.A."/>
            <person name="Van den Akker S.E."/>
            <person name="Holroyd N."/>
            <person name="Hunt M."/>
            <person name="Mantelin S."/>
            <person name="Naghra H."/>
            <person name="Pain A."/>
            <person name="Palomares-Rius J.E."/>
            <person name="Zarowiecki M."/>
            <person name="Berriman M."/>
            <person name="Jones J.T."/>
            <person name="Urwin P.E."/>
        </authorList>
    </citation>
    <scope>NUCLEOTIDE SEQUENCE [LARGE SCALE GENOMIC DNA]</scope>
    <source>
        <strain evidence="4">Lindley</strain>
    </source>
</reference>
<keyword evidence="2" id="KW-0378">Hydrolase</keyword>
<dbReference type="InterPro" id="IPR011683">
    <property type="entry name" value="Glyco_hydro_53"/>
</dbReference>
<keyword evidence="3" id="KW-0326">Glycosidase</keyword>
<evidence type="ECO:0000313" key="5">
    <source>
        <dbReference type="WBParaSite" id="GPLIN_000142900"/>
    </source>
</evidence>
<evidence type="ECO:0000256" key="1">
    <source>
        <dbReference type="ARBA" id="ARBA00010687"/>
    </source>
</evidence>
<organism evidence="4 5">
    <name type="scientific">Globodera pallida</name>
    <name type="common">Potato cyst nematode worm</name>
    <name type="synonym">Heterodera pallida</name>
    <dbReference type="NCBI Taxonomy" id="36090"/>
    <lineage>
        <taxon>Eukaryota</taxon>
        <taxon>Metazoa</taxon>
        <taxon>Ecdysozoa</taxon>
        <taxon>Nematoda</taxon>
        <taxon>Chromadorea</taxon>
        <taxon>Rhabditida</taxon>
        <taxon>Tylenchina</taxon>
        <taxon>Tylenchomorpha</taxon>
        <taxon>Tylenchoidea</taxon>
        <taxon>Heteroderidae</taxon>
        <taxon>Heteroderinae</taxon>
        <taxon>Globodera</taxon>
    </lineage>
</organism>
<evidence type="ECO:0000256" key="2">
    <source>
        <dbReference type="ARBA" id="ARBA00022801"/>
    </source>
</evidence>
<evidence type="ECO:0000256" key="3">
    <source>
        <dbReference type="ARBA" id="ARBA00023295"/>
    </source>
</evidence>
<comment type="similarity">
    <text evidence="1">Belongs to the glycosyl hydrolase 53 family.</text>
</comment>
<dbReference type="WBParaSite" id="GPLIN_000142900">
    <property type="protein sequence ID" value="GPLIN_000142900"/>
    <property type="gene ID" value="GPLIN_000142900"/>
</dbReference>
<evidence type="ECO:0000313" key="4">
    <source>
        <dbReference type="Proteomes" id="UP000050741"/>
    </source>
</evidence>
<dbReference type="Proteomes" id="UP000050741">
    <property type="component" value="Unassembled WGS sequence"/>
</dbReference>
<dbReference type="InterPro" id="IPR036188">
    <property type="entry name" value="FAD/NAD-bd_sf"/>
</dbReference>
<protein>
    <submittedName>
        <fullName evidence="5">Arabinogalactan endo-beta-1,4-galactanase</fullName>
    </submittedName>
</protein>
<keyword evidence="4" id="KW-1185">Reference proteome</keyword>
<dbReference type="AlphaFoldDB" id="A0A183BLE4"/>
<proteinExistence type="inferred from homology"/>
<dbReference type="Pfam" id="PF07745">
    <property type="entry name" value="Glyco_hydro_53"/>
    <property type="match status" value="1"/>
</dbReference>
<dbReference type="GO" id="GO:0015926">
    <property type="term" value="F:glucosidase activity"/>
    <property type="evidence" value="ECO:0007669"/>
    <property type="project" value="InterPro"/>
</dbReference>
<dbReference type="Gene3D" id="3.20.20.80">
    <property type="entry name" value="Glycosidases"/>
    <property type="match status" value="1"/>
</dbReference>
<sequence length="93" mass="10267">MKRRVCVVGAGPGGLCVARRLADQSATRSTVACFGQMKTMLQDMLKRVRALGSNGIGVFYWEPQATPGWNHYQWSALDNSGKFTEAMKAFSQH</sequence>
<accession>A0A183BLE4</accession>
<dbReference type="InterPro" id="IPR017853">
    <property type="entry name" value="GH"/>
</dbReference>
<reference evidence="5" key="3">
    <citation type="submission" date="2016-06" db="UniProtKB">
        <authorList>
            <consortium name="WormBaseParasite"/>
        </authorList>
    </citation>
    <scope>IDENTIFICATION</scope>
</reference>
<name>A0A183BLE4_GLOPA</name>
<reference evidence="4" key="1">
    <citation type="submission" date="2013-12" db="EMBL/GenBank/DDBJ databases">
        <authorList>
            <person name="Aslett M."/>
        </authorList>
    </citation>
    <scope>NUCLEOTIDE SEQUENCE [LARGE SCALE GENOMIC DNA]</scope>
    <source>
        <strain evidence="4">Lindley</strain>
    </source>
</reference>
<dbReference type="SUPFAM" id="SSF51905">
    <property type="entry name" value="FAD/NAD(P)-binding domain"/>
    <property type="match status" value="1"/>
</dbReference>